<dbReference type="OMA" id="PYERIPT"/>
<dbReference type="InParanoid" id="G9MJ97"/>
<name>G9MJ97_HYPVG</name>
<sequence>MSAAAAAATRTAATAVRRPFSFYTQVRSMGRAFEHAPYERFAATMKPQRPDYAKNLTWTAGKVVTYFPIFGAMLGWPVLCKWALDGQIGRL</sequence>
<reference evidence="1 2" key="1">
    <citation type="journal article" date="2011" name="Genome Biol.">
        <title>Comparative genome sequence analysis underscores mycoparasitism as the ancestral life style of Trichoderma.</title>
        <authorList>
            <person name="Kubicek C.P."/>
            <person name="Herrera-Estrella A."/>
            <person name="Seidl-Seiboth V."/>
            <person name="Martinez D.A."/>
            <person name="Druzhinina I.S."/>
            <person name="Thon M."/>
            <person name="Zeilinger S."/>
            <person name="Casas-Flores S."/>
            <person name="Horwitz B.A."/>
            <person name="Mukherjee P.K."/>
            <person name="Mukherjee M."/>
            <person name="Kredics L."/>
            <person name="Alcaraz L.D."/>
            <person name="Aerts A."/>
            <person name="Antal Z."/>
            <person name="Atanasova L."/>
            <person name="Cervantes-Badillo M.G."/>
            <person name="Challacombe J."/>
            <person name="Chertkov O."/>
            <person name="McCluskey K."/>
            <person name="Coulpier F."/>
            <person name="Deshpande N."/>
            <person name="von Doehren H."/>
            <person name="Ebbole D.J."/>
            <person name="Esquivel-Naranjo E.U."/>
            <person name="Fekete E."/>
            <person name="Flipphi M."/>
            <person name="Glaser F."/>
            <person name="Gomez-Rodriguez E.Y."/>
            <person name="Gruber S."/>
            <person name="Han C."/>
            <person name="Henrissat B."/>
            <person name="Hermosa R."/>
            <person name="Hernandez-Onate M."/>
            <person name="Karaffa L."/>
            <person name="Kosti I."/>
            <person name="Le Crom S."/>
            <person name="Lindquist E."/>
            <person name="Lucas S."/>
            <person name="Luebeck M."/>
            <person name="Luebeck P.S."/>
            <person name="Margeot A."/>
            <person name="Metz B."/>
            <person name="Misra M."/>
            <person name="Nevalainen H."/>
            <person name="Omann M."/>
            <person name="Packer N."/>
            <person name="Perrone G."/>
            <person name="Uresti-Rivera E.E."/>
            <person name="Salamov A."/>
            <person name="Schmoll M."/>
            <person name="Seiboth B."/>
            <person name="Shapiro H."/>
            <person name="Sukno S."/>
            <person name="Tamayo-Ramos J.A."/>
            <person name="Tisch D."/>
            <person name="Wiest A."/>
            <person name="Wilkinson H.H."/>
            <person name="Zhang M."/>
            <person name="Coutinho P.M."/>
            <person name="Kenerley C.M."/>
            <person name="Monte E."/>
            <person name="Baker S.E."/>
            <person name="Grigoriev I.V."/>
        </authorList>
    </citation>
    <scope>NUCLEOTIDE SEQUENCE [LARGE SCALE GENOMIC DNA]</scope>
    <source>
        <strain evidence="2">Gv29-8 / FGSC 10586</strain>
    </source>
</reference>
<gene>
    <name evidence="1" type="ORF">TRIVIDRAFT_215469</name>
</gene>
<protein>
    <submittedName>
        <fullName evidence="1">Uncharacterized protein</fullName>
    </submittedName>
</protein>
<organism evidence="1 2">
    <name type="scientific">Hypocrea virens (strain Gv29-8 / FGSC 10586)</name>
    <name type="common">Gliocladium virens</name>
    <name type="synonym">Trichoderma virens</name>
    <dbReference type="NCBI Taxonomy" id="413071"/>
    <lineage>
        <taxon>Eukaryota</taxon>
        <taxon>Fungi</taxon>
        <taxon>Dikarya</taxon>
        <taxon>Ascomycota</taxon>
        <taxon>Pezizomycotina</taxon>
        <taxon>Sordariomycetes</taxon>
        <taxon>Hypocreomycetidae</taxon>
        <taxon>Hypocreales</taxon>
        <taxon>Hypocreaceae</taxon>
        <taxon>Trichoderma</taxon>
    </lineage>
</organism>
<dbReference type="Proteomes" id="UP000007115">
    <property type="component" value="Unassembled WGS sequence"/>
</dbReference>
<dbReference type="AlphaFoldDB" id="G9MJ97"/>
<keyword evidence="2" id="KW-1185">Reference proteome</keyword>
<evidence type="ECO:0000313" key="1">
    <source>
        <dbReference type="EMBL" id="EHK25560.1"/>
    </source>
</evidence>
<dbReference type="RefSeq" id="XP_013959765.1">
    <property type="nucleotide sequence ID" value="XM_014104290.1"/>
</dbReference>
<dbReference type="VEuPathDB" id="FungiDB:TRIVIDRAFT_215469"/>
<dbReference type="eggNOG" id="ENOG502T75R">
    <property type="taxonomic scope" value="Eukaryota"/>
</dbReference>
<dbReference type="GeneID" id="25790939"/>
<proteinExistence type="predicted"/>
<dbReference type="EMBL" id="ABDF02000003">
    <property type="protein sequence ID" value="EHK25560.1"/>
    <property type="molecule type" value="Genomic_DNA"/>
</dbReference>
<dbReference type="HOGENOM" id="CLU_164903_0_0_1"/>
<dbReference type="OrthoDB" id="4829316at2759"/>
<evidence type="ECO:0000313" key="2">
    <source>
        <dbReference type="Proteomes" id="UP000007115"/>
    </source>
</evidence>
<comment type="caution">
    <text evidence="1">The sequence shown here is derived from an EMBL/GenBank/DDBJ whole genome shotgun (WGS) entry which is preliminary data.</text>
</comment>
<accession>G9MJ97</accession>